<evidence type="ECO:0000313" key="2">
    <source>
        <dbReference type="EMBL" id="MBO1318337.1"/>
    </source>
</evidence>
<keyword evidence="1" id="KW-0472">Membrane</keyword>
<accession>A0A8J7Q0V2</accession>
<keyword evidence="3" id="KW-1185">Reference proteome</keyword>
<evidence type="ECO:0000256" key="1">
    <source>
        <dbReference type="SAM" id="Phobius"/>
    </source>
</evidence>
<reference evidence="2" key="1">
    <citation type="submission" date="2021-03" db="EMBL/GenBank/DDBJ databases">
        <authorList>
            <person name="Wang G."/>
        </authorList>
    </citation>
    <scope>NUCLEOTIDE SEQUENCE</scope>
    <source>
        <strain evidence="2">KCTC 12899</strain>
    </source>
</reference>
<name>A0A8J7Q0V2_9BACT</name>
<dbReference type="Proteomes" id="UP000664417">
    <property type="component" value="Unassembled WGS sequence"/>
</dbReference>
<dbReference type="EMBL" id="JAFREP010000005">
    <property type="protein sequence ID" value="MBO1318337.1"/>
    <property type="molecule type" value="Genomic_DNA"/>
</dbReference>
<dbReference type="RefSeq" id="WP_207858047.1">
    <property type="nucleotide sequence ID" value="NZ_JAFREP010000005.1"/>
</dbReference>
<comment type="caution">
    <text evidence="2">The sequence shown here is derived from an EMBL/GenBank/DDBJ whole genome shotgun (WGS) entry which is preliminary data.</text>
</comment>
<dbReference type="AlphaFoldDB" id="A0A8J7Q0V2"/>
<keyword evidence="1" id="KW-1133">Transmembrane helix</keyword>
<proteinExistence type="predicted"/>
<gene>
    <name evidence="2" type="ORF">J3U88_07715</name>
</gene>
<feature type="transmembrane region" description="Helical" evidence="1">
    <location>
        <begin position="6"/>
        <end position="27"/>
    </location>
</feature>
<keyword evidence="1" id="KW-0812">Transmembrane</keyword>
<sequence length="182" mass="20719">MDVSIVSMVTGPISLMAALAVVLYWFYLTKTKEKINLISTASEKERGILIQQTMDDVYIDTNKMSGEQLHDLAIKKMETRERKHRRVIRAALLVFVVFSSVTAFSFFFGQNIKKNNSFKMNPAVVEKKSEQKNAIYASRKSKVFHSSFDCVYGKMISQKNKIEGQAAREGRTLHSGCPKLHF</sequence>
<organism evidence="2 3">
    <name type="scientific">Acanthopleuribacter pedis</name>
    <dbReference type="NCBI Taxonomy" id="442870"/>
    <lineage>
        <taxon>Bacteria</taxon>
        <taxon>Pseudomonadati</taxon>
        <taxon>Acidobacteriota</taxon>
        <taxon>Holophagae</taxon>
        <taxon>Acanthopleuribacterales</taxon>
        <taxon>Acanthopleuribacteraceae</taxon>
        <taxon>Acanthopleuribacter</taxon>
    </lineage>
</organism>
<protein>
    <submittedName>
        <fullName evidence="2">Uncharacterized protein</fullName>
    </submittedName>
</protein>
<evidence type="ECO:0000313" key="3">
    <source>
        <dbReference type="Proteomes" id="UP000664417"/>
    </source>
</evidence>
<feature type="transmembrane region" description="Helical" evidence="1">
    <location>
        <begin position="87"/>
        <end position="108"/>
    </location>
</feature>